<protein>
    <recommendedName>
        <fullName evidence="2">C2H2-type domain-containing protein</fullName>
    </recommendedName>
</protein>
<evidence type="ECO:0000259" key="2">
    <source>
        <dbReference type="PROSITE" id="PS00028"/>
    </source>
</evidence>
<dbReference type="InterPro" id="IPR013087">
    <property type="entry name" value="Znf_C2H2_type"/>
</dbReference>
<dbReference type="EMBL" id="CP031264">
    <property type="protein sequence ID" value="AXI79136.1"/>
    <property type="molecule type" value="Genomic_DNA"/>
</dbReference>
<organism evidence="3 4">
    <name type="scientific">Peterkaempfera bronchialis</name>
    <dbReference type="NCBI Taxonomy" id="2126346"/>
    <lineage>
        <taxon>Bacteria</taxon>
        <taxon>Bacillati</taxon>
        <taxon>Actinomycetota</taxon>
        <taxon>Actinomycetes</taxon>
        <taxon>Kitasatosporales</taxon>
        <taxon>Streptomycetaceae</taxon>
        <taxon>Peterkaempfera</taxon>
    </lineage>
</organism>
<gene>
    <name evidence="3" type="ORF">C7M71_018665</name>
</gene>
<proteinExistence type="predicted"/>
<dbReference type="AlphaFoldDB" id="A0A345SZI1"/>
<feature type="region of interest" description="Disordered" evidence="1">
    <location>
        <begin position="107"/>
        <end position="146"/>
    </location>
</feature>
<dbReference type="OrthoDB" id="3872345at2"/>
<dbReference type="RefSeq" id="WP_111492076.1">
    <property type="nucleotide sequence ID" value="NZ_CP031264.1"/>
</dbReference>
<feature type="domain" description="C2H2-type" evidence="2">
    <location>
        <begin position="42"/>
        <end position="64"/>
    </location>
</feature>
<dbReference type="KEGG" id="stri:C7M71_018665"/>
<evidence type="ECO:0000313" key="3">
    <source>
        <dbReference type="EMBL" id="AXI79136.1"/>
    </source>
</evidence>
<reference evidence="4" key="1">
    <citation type="submission" date="2018-07" db="EMBL/GenBank/DDBJ databases">
        <title>Streptacidiphilus bronchialis DSM 106435 chromosome.</title>
        <authorList>
            <person name="Batra D."/>
            <person name="Gulvik C.A."/>
        </authorList>
    </citation>
    <scope>NUCLEOTIDE SEQUENCE [LARGE SCALE GENOMIC DNA]</scope>
    <source>
        <strain evidence="4">DSM 106435</strain>
    </source>
</reference>
<sequence>MSETIGNPVSRPGADPASAATTVTAATGGPVETAHEAYSFACLSCGYGWEQEYEIEHHTDREGHITCRYRANGVRVPSPLLQPNCPGCGGHTIRIMRAGRVAAVGRSWSRSPSAAGPHPGEPEHHGDGAHLDGGAERRRPRRRLHLPFHLHLRRRHGSRPAA</sequence>
<name>A0A345SZI1_9ACTN</name>
<dbReference type="PROSITE" id="PS00028">
    <property type="entry name" value="ZINC_FINGER_C2H2_1"/>
    <property type="match status" value="1"/>
</dbReference>
<keyword evidence="4" id="KW-1185">Reference proteome</keyword>
<evidence type="ECO:0000256" key="1">
    <source>
        <dbReference type="SAM" id="MobiDB-lite"/>
    </source>
</evidence>
<evidence type="ECO:0000313" key="4">
    <source>
        <dbReference type="Proteomes" id="UP000249340"/>
    </source>
</evidence>
<feature type="compositionally biased region" description="Basic and acidic residues" evidence="1">
    <location>
        <begin position="120"/>
        <end position="137"/>
    </location>
</feature>
<dbReference type="Proteomes" id="UP000249340">
    <property type="component" value="Chromosome"/>
</dbReference>
<accession>A0A345SZI1</accession>